<evidence type="ECO:0000256" key="1">
    <source>
        <dbReference type="SAM" id="Phobius"/>
    </source>
</evidence>
<feature type="transmembrane region" description="Helical" evidence="1">
    <location>
        <begin position="255"/>
        <end position="271"/>
    </location>
</feature>
<reference evidence="3" key="1">
    <citation type="submission" date="2017-02" db="EMBL/GenBank/DDBJ databases">
        <authorList>
            <person name="Varghese N."/>
            <person name="Submissions S."/>
        </authorList>
    </citation>
    <scope>NUCLEOTIDE SEQUENCE [LARGE SCALE GENOMIC DNA]</scope>
    <source>
        <strain evidence="3">ATCC 25662</strain>
    </source>
</reference>
<keyword evidence="1" id="KW-0812">Transmembrane</keyword>
<dbReference type="EMBL" id="FUWY01000004">
    <property type="protein sequence ID" value="SJZ80681.1"/>
    <property type="molecule type" value="Genomic_DNA"/>
</dbReference>
<feature type="transmembrane region" description="Helical" evidence="1">
    <location>
        <begin position="213"/>
        <end position="234"/>
    </location>
</feature>
<dbReference type="RefSeq" id="WP_078712097.1">
    <property type="nucleotide sequence ID" value="NZ_FUWY01000004.1"/>
</dbReference>
<dbReference type="PROSITE" id="PS51257">
    <property type="entry name" value="PROKAR_LIPOPROTEIN"/>
    <property type="match status" value="1"/>
</dbReference>
<dbReference type="AlphaFoldDB" id="A0A1T4NMY8"/>
<accession>A0A1T4NMY8</accession>
<sequence>MKDKYLNYLIKSNKTSLFIFILGGCILLPMLFSTVSGISAYQFYIMYILIISILCPSIYLTYIHKKREINFNLNLPLNKKNIWLTRFIFTLTIIWIQIIVCMLVMYFMFLNKDNLDLTISFLLTTILILLLGSFIIVSICSWIISKCNNVLDSILCIIAYLGLPVFTLLAINQYLYSNTLFLNKIFYFITKSSVSPLGLIYEMIINKLISNEIFSYQIFFFTIFLAIGCVCFVYTRKDIGNHKVEDAGENTNKRYLYPLIAVWVAVSFMILQVNQELITFVFILILFLGILSLEKRKLVITKEVLITFGILAITIIGFNFIFHKTQAFGLEEVYAFNKPEYTSYTLYEYEEENDENFRPAIRKYTAQFSDKQMEFLKNYIQEYIVSYHTNKLETLIEYDERRGFLAVETVYSTESGNRGHGETIQLDEYRLEEIKEILENSGYNLNRFELE</sequence>
<feature type="transmembrane region" description="Helical" evidence="1">
    <location>
        <begin position="151"/>
        <end position="171"/>
    </location>
</feature>
<feature type="transmembrane region" description="Helical" evidence="1">
    <location>
        <begin position="83"/>
        <end position="109"/>
    </location>
</feature>
<name>A0A1T4NMY8_9FIRM</name>
<feature type="transmembrane region" description="Helical" evidence="1">
    <location>
        <begin position="44"/>
        <end position="62"/>
    </location>
</feature>
<feature type="transmembrane region" description="Helical" evidence="1">
    <location>
        <begin position="305"/>
        <end position="322"/>
    </location>
</feature>
<dbReference type="Proteomes" id="UP000243297">
    <property type="component" value="Unassembled WGS sequence"/>
</dbReference>
<protein>
    <submittedName>
        <fullName evidence="2">Uncharacterized protein</fullName>
    </submittedName>
</protein>
<evidence type="ECO:0000313" key="3">
    <source>
        <dbReference type="Proteomes" id="UP000243297"/>
    </source>
</evidence>
<keyword evidence="1" id="KW-0472">Membrane</keyword>
<proteinExistence type="predicted"/>
<feature type="transmembrane region" description="Helical" evidence="1">
    <location>
        <begin position="121"/>
        <end position="144"/>
    </location>
</feature>
<feature type="transmembrane region" description="Helical" evidence="1">
    <location>
        <begin position="277"/>
        <end position="293"/>
    </location>
</feature>
<evidence type="ECO:0000313" key="2">
    <source>
        <dbReference type="EMBL" id="SJZ80681.1"/>
    </source>
</evidence>
<organism evidence="2 3">
    <name type="scientific">Anaerorhabdus furcosa</name>
    <dbReference type="NCBI Taxonomy" id="118967"/>
    <lineage>
        <taxon>Bacteria</taxon>
        <taxon>Bacillati</taxon>
        <taxon>Bacillota</taxon>
        <taxon>Erysipelotrichia</taxon>
        <taxon>Erysipelotrichales</taxon>
        <taxon>Erysipelotrichaceae</taxon>
        <taxon>Anaerorhabdus</taxon>
    </lineage>
</organism>
<keyword evidence="3" id="KW-1185">Reference proteome</keyword>
<feature type="transmembrane region" description="Helical" evidence="1">
    <location>
        <begin position="16"/>
        <end position="38"/>
    </location>
</feature>
<gene>
    <name evidence="2" type="ORF">SAMN02745191_1710</name>
</gene>
<keyword evidence="1" id="KW-1133">Transmembrane helix</keyword>
<dbReference type="STRING" id="118967.SAMN02745191_1710"/>